<dbReference type="PANTHER" id="PTHR46060:SF1">
    <property type="entry name" value="MARINER MOS1 TRANSPOSASE-LIKE PROTEIN"/>
    <property type="match status" value="1"/>
</dbReference>
<accession>A0AAV1LGQ4</accession>
<gene>
    <name evidence="1" type="ORF">PARMNEM_LOCUS13044</name>
</gene>
<comment type="caution">
    <text evidence="1">The sequence shown here is derived from an EMBL/GenBank/DDBJ whole genome shotgun (WGS) entry which is preliminary data.</text>
</comment>
<name>A0AAV1LGQ4_9NEOP</name>
<evidence type="ECO:0008006" key="3">
    <source>
        <dbReference type="Google" id="ProtNLM"/>
    </source>
</evidence>
<dbReference type="Proteomes" id="UP001314205">
    <property type="component" value="Unassembled WGS sequence"/>
</dbReference>
<reference evidence="1 2" key="1">
    <citation type="submission" date="2023-11" db="EMBL/GenBank/DDBJ databases">
        <authorList>
            <person name="Hedman E."/>
            <person name="Englund M."/>
            <person name="Stromberg M."/>
            <person name="Nyberg Akerstrom W."/>
            <person name="Nylinder S."/>
            <person name="Jareborg N."/>
            <person name="Kallberg Y."/>
            <person name="Kronander E."/>
        </authorList>
    </citation>
    <scope>NUCLEOTIDE SEQUENCE [LARGE SCALE GENOMIC DNA]</scope>
</reference>
<evidence type="ECO:0000313" key="2">
    <source>
        <dbReference type="Proteomes" id="UP001314205"/>
    </source>
</evidence>
<dbReference type="PANTHER" id="PTHR46060">
    <property type="entry name" value="MARINER MOS1 TRANSPOSASE-LIKE PROTEIN"/>
    <property type="match status" value="1"/>
</dbReference>
<dbReference type="GO" id="GO:0003676">
    <property type="term" value="F:nucleic acid binding"/>
    <property type="evidence" value="ECO:0007669"/>
    <property type="project" value="InterPro"/>
</dbReference>
<proteinExistence type="predicted"/>
<dbReference type="InterPro" id="IPR052709">
    <property type="entry name" value="Transposase-MT_Hybrid"/>
</dbReference>
<organism evidence="1 2">
    <name type="scientific">Parnassius mnemosyne</name>
    <name type="common">clouded apollo</name>
    <dbReference type="NCBI Taxonomy" id="213953"/>
    <lineage>
        <taxon>Eukaryota</taxon>
        <taxon>Metazoa</taxon>
        <taxon>Ecdysozoa</taxon>
        <taxon>Arthropoda</taxon>
        <taxon>Hexapoda</taxon>
        <taxon>Insecta</taxon>
        <taxon>Pterygota</taxon>
        <taxon>Neoptera</taxon>
        <taxon>Endopterygota</taxon>
        <taxon>Lepidoptera</taxon>
        <taxon>Glossata</taxon>
        <taxon>Ditrysia</taxon>
        <taxon>Papilionoidea</taxon>
        <taxon>Papilionidae</taxon>
        <taxon>Parnassiinae</taxon>
        <taxon>Parnassini</taxon>
        <taxon>Parnassius</taxon>
        <taxon>Driopa</taxon>
    </lineage>
</organism>
<dbReference type="Gene3D" id="3.30.420.10">
    <property type="entry name" value="Ribonuclease H-like superfamily/Ribonuclease H"/>
    <property type="match status" value="1"/>
</dbReference>
<sequence>MLKHRVKRQYTAGMPSSDAVVCRLALFLLQVDQEQRSRLKTSQLCAITLDDRHVTYEQIRDVISFGMTAIQSILHNELCVRKLVSRWVPHNLSEDQKAVRVDWCRNTLQRFNRGKSNVVYNIVSGDESWIYSYEPERIHQSAVRVFEDEVKPTKVVRSRSVSKKMVATFVSKKGHVATIPLQERRTVTAVSRFVCQK</sequence>
<protein>
    <recommendedName>
        <fullName evidence="3">Transposase</fullName>
    </recommendedName>
</protein>
<keyword evidence="2" id="KW-1185">Reference proteome</keyword>
<dbReference type="InterPro" id="IPR036397">
    <property type="entry name" value="RNaseH_sf"/>
</dbReference>
<dbReference type="AlphaFoldDB" id="A0AAV1LGQ4"/>
<dbReference type="EMBL" id="CAVLGL010000088">
    <property type="protein sequence ID" value="CAK1593242.1"/>
    <property type="molecule type" value="Genomic_DNA"/>
</dbReference>
<evidence type="ECO:0000313" key="1">
    <source>
        <dbReference type="EMBL" id="CAK1593242.1"/>
    </source>
</evidence>